<dbReference type="Pfam" id="PF18156">
    <property type="entry name" value="pPIWI_RE_Y"/>
    <property type="match status" value="1"/>
</dbReference>
<dbReference type="Pfam" id="PF18154">
    <property type="entry name" value="pPIWI_RE_REase"/>
    <property type="match status" value="1"/>
</dbReference>
<evidence type="ECO:0000313" key="4">
    <source>
        <dbReference type="Proteomes" id="UP001499854"/>
    </source>
</evidence>
<sequence length="396" mass="44802">MNDTAVQQDWSGFPDLVLLRTIAGAVIELADKTGLASFSLPYPDEAQRALDRMILTCLERGVGQMPRSVPDLVTWCAERPIEDWPLQLPPDAFSPDDVLVDPDARVPTQLCHEWWIQRQDTANVLFDRDIVHRAMKMCRLSGAPESYTAFRRLLVEHPVLTIDEWFDVRTDLYLEPVRELIELCYLPAPASYLRDGAYMTCCRCLTLLTPLPDGTWWCERDTCRRQGPAQPHRSLVVDEVGEPYQLVRPLRQFVAGPGRAEADLKRRLEELDADGRRLNIQMWPGFDAYDVRITFPDGYVWAVDVKDWRHPGLLGRSAKPVRPEPAYDEACWVVPKIQADSHGSYLATFYRNRAPQAAGLPLLLDKQLVERAAARLAGDTGVHLHKHTADKGAGDA</sequence>
<dbReference type="RefSeq" id="WP_344657135.1">
    <property type="nucleotide sequence ID" value="NZ_BAAAQM010000011.1"/>
</dbReference>
<feature type="domain" description="REase associating with pPIWI RE" evidence="1">
    <location>
        <begin position="258"/>
        <end position="378"/>
    </location>
</feature>
<dbReference type="InterPro" id="IPR041191">
    <property type="entry name" value="pPIWI_RE_Y"/>
</dbReference>
<dbReference type="Proteomes" id="UP001499854">
    <property type="component" value="Unassembled WGS sequence"/>
</dbReference>
<evidence type="ECO:0000259" key="1">
    <source>
        <dbReference type="Pfam" id="PF18154"/>
    </source>
</evidence>
<gene>
    <name evidence="3" type="ORF">GCM10009838_25070</name>
</gene>
<name>A0ABP5CR07_9ACTN</name>
<evidence type="ECO:0008006" key="5">
    <source>
        <dbReference type="Google" id="ProtNLM"/>
    </source>
</evidence>
<keyword evidence="4" id="KW-1185">Reference proteome</keyword>
<evidence type="ECO:0000313" key="3">
    <source>
        <dbReference type="EMBL" id="GAA1966320.1"/>
    </source>
</evidence>
<dbReference type="InterPro" id="IPR040828">
    <property type="entry name" value="pPIWI_RE_REase"/>
</dbReference>
<comment type="caution">
    <text evidence="3">The sequence shown here is derived from an EMBL/GenBank/DDBJ whole genome shotgun (WGS) entry which is preliminary data.</text>
</comment>
<reference evidence="4" key="1">
    <citation type="journal article" date="2019" name="Int. J. Syst. Evol. Microbiol.">
        <title>The Global Catalogue of Microorganisms (GCM) 10K type strain sequencing project: providing services to taxonomists for standard genome sequencing and annotation.</title>
        <authorList>
            <consortium name="The Broad Institute Genomics Platform"/>
            <consortium name="The Broad Institute Genome Sequencing Center for Infectious Disease"/>
            <person name="Wu L."/>
            <person name="Ma J."/>
        </authorList>
    </citation>
    <scope>NUCLEOTIDE SEQUENCE [LARGE SCALE GENOMIC DNA]</scope>
    <source>
        <strain evidence="4">JCM 16013</strain>
    </source>
</reference>
<accession>A0ABP5CR07</accession>
<proteinExistence type="predicted"/>
<organism evidence="3 4">
    <name type="scientific">Catenulispora subtropica</name>
    <dbReference type="NCBI Taxonomy" id="450798"/>
    <lineage>
        <taxon>Bacteria</taxon>
        <taxon>Bacillati</taxon>
        <taxon>Actinomycetota</taxon>
        <taxon>Actinomycetes</taxon>
        <taxon>Catenulisporales</taxon>
        <taxon>Catenulisporaceae</taxon>
        <taxon>Catenulispora</taxon>
    </lineage>
</organism>
<protein>
    <recommendedName>
        <fullName evidence="5">REase associating with pPIWI RE domain-containing protein</fullName>
    </recommendedName>
</protein>
<evidence type="ECO:0000259" key="2">
    <source>
        <dbReference type="Pfam" id="PF18156"/>
    </source>
</evidence>
<feature type="domain" description="pPIWI-RE three-gene island" evidence="2">
    <location>
        <begin position="18"/>
        <end position="161"/>
    </location>
</feature>
<dbReference type="EMBL" id="BAAAQM010000011">
    <property type="protein sequence ID" value="GAA1966320.1"/>
    <property type="molecule type" value="Genomic_DNA"/>
</dbReference>